<dbReference type="InterPro" id="IPR051756">
    <property type="entry name" value="Centrosomal_MT-associated"/>
</dbReference>
<dbReference type="GO" id="GO:0005815">
    <property type="term" value="C:microtubule organizing center"/>
    <property type="evidence" value="ECO:0007669"/>
    <property type="project" value="UniProtKB-SubCell"/>
</dbReference>
<evidence type="ECO:0000256" key="2">
    <source>
        <dbReference type="ARBA" id="ARBA00022490"/>
    </source>
</evidence>
<protein>
    <recommendedName>
        <fullName evidence="5">Cep57 centrosome microtubule-binding domain-containing protein</fullName>
    </recommendedName>
</protein>
<dbReference type="PANTHER" id="PTHR19336">
    <property type="entry name" value="UNCHARACTERIZED DUF1167"/>
    <property type="match status" value="1"/>
</dbReference>
<reference evidence="6 7" key="1">
    <citation type="submission" date="2023-10" db="EMBL/GenBank/DDBJ databases">
        <title>Draft genome sequence of Xylaria bambusicola isolate GMP-LS, the root and basal stem rot pathogen of sugarcane in Indonesia.</title>
        <authorList>
            <person name="Selvaraj P."/>
            <person name="Muralishankar V."/>
            <person name="Muruganantham S."/>
            <person name="Sp S."/>
            <person name="Haryani S."/>
            <person name="Lau K.J.X."/>
            <person name="Naqvi N.I."/>
        </authorList>
    </citation>
    <scope>NUCLEOTIDE SEQUENCE [LARGE SCALE GENOMIC DNA]</scope>
    <source>
        <strain evidence="6">GMP-LS</strain>
    </source>
</reference>
<proteinExistence type="predicted"/>
<evidence type="ECO:0000313" key="7">
    <source>
        <dbReference type="Proteomes" id="UP001305414"/>
    </source>
</evidence>
<comment type="caution">
    <text evidence="6">The sequence shown here is derived from an EMBL/GenBank/DDBJ whole genome shotgun (WGS) entry which is preliminary data.</text>
</comment>
<keyword evidence="2" id="KW-0963">Cytoplasm</keyword>
<gene>
    <name evidence="6" type="ORF">RRF57_006243</name>
</gene>
<evidence type="ECO:0000256" key="4">
    <source>
        <dbReference type="SAM" id="MobiDB-lite"/>
    </source>
</evidence>
<dbReference type="Pfam" id="PF06657">
    <property type="entry name" value="Cep57_MT_bd"/>
    <property type="match status" value="1"/>
</dbReference>
<dbReference type="Proteomes" id="UP001305414">
    <property type="component" value="Unassembled WGS sequence"/>
</dbReference>
<dbReference type="GO" id="GO:0008017">
    <property type="term" value="F:microtubule binding"/>
    <property type="evidence" value="ECO:0007669"/>
    <property type="project" value="InterPro"/>
</dbReference>
<organism evidence="6 7">
    <name type="scientific">Xylaria bambusicola</name>
    <dbReference type="NCBI Taxonomy" id="326684"/>
    <lineage>
        <taxon>Eukaryota</taxon>
        <taxon>Fungi</taxon>
        <taxon>Dikarya</taxon>
        <taxon>Ascomycota</taxon>
        <taxon>Pezizomycotina</taxon>
        <taxon>Sordariomycetes</taxon>
        <taxon>Xylariomycetidae</taxon>
        <taxon>Xylariales</taxon>
        <taxon>Xylariaceae</taxon>
        <taxon>Xylaria</taxon>
    </lineage>
</organism>
<accession>A0AAN7UQ26</accession>
<dbReference type="EMBL" id="JAWHQM010000016">
    <property type="protein sequence ID" value="KAK5630528.1"/>
    <property type="molecule type" value="Genomic_DNA"/>
</dbReference>
<evidence type="ECO:0000313" key="6">
    <source>
        <dbReference type="EMBL" id="KAK5630528.1"/>
    </source>
</evidence>
<evidence type="ECO:0000259" key="5">
    <source>
        <dbReference type="Pfam" id="PF06657"/>
    </source>
</evidence>
<feature type="region of interest" description="Disordered" evidence="4">
    <location>
        <begin position="1"/>
        <end position="29"/>
    </location>
</feature>
<keyword evidence="7" id="KW-1185">Reference proteome</keyword>
<comment type="subcellular location">
    <subcellularLocation>
        <location evidence="1">Cytoplasm</location>
        <location evidence="1">Cytoskeleton</location>
        <location evidence="1">Microtubule organizing center</location>
    </subcellularLocation>
</comment>
<dbReference type="AlphaFoldDB" id="A0AAN7UQ26"/>
<dbReference type="InterPro" id="IPR024957">
    <property type="entry name" value="Cep57_MT-bd_dom"/>
</dbReference>
<sequence length="133" mass="15323">MSVTDRAKKQTSTSDYTYEDQPTLRPSQDPAIAFAKVKKVLEDEKKHLELDLAQKMADYNTCDAAVGKRHWRKLDAEITILRKRLALKREQIYNLHDVEVNLEKANGQWTIPETVDMTIASVMSKDPTWNGIY</sequence>
<feature type="domain" description="Cep57 centrosome microtubule-binding" evidence="5">
    <location>
        <begin position="22"/>
        <end position="98"/>
    </location>
</feature>
<evidence type="ECO:0000256" key="3">
    <source>
        <dbReference type="ARBA" id="ARBA00023212"/>
    </source>
</evidence>
<evidence type="ECO:0000256" key="1">
    <source>
        <dbReference type="ARBA" id="ARBA00004267"/>
    </source>
</evidence>
<dbReference type="PANTHER" id="PTHR19336:SF9">
    <property type="entry name" value="SPINDLE POLE BODY PROTEIN PPC89"/>
    <property type="match status" value="1"/>
</dbReference>
<keyword evidence="3" id="KW-0206">Cytoskeleton</keyword>
<name>A0AAN7UQ26_9PEZI</name>